<dbReference type="eggNOG" id="KOG0708">
    <property type="taxonomic scope" value="Eukaryota"/>
</dbReference>
<evidence type="ECO:0000256" key="7">
    <source>
        <dbReference type="ARBA" id="ARBA00022949"/>
    </source>
</evidence>
<evidence type="ECO:0000259" key="11">
    <source>
        <dbReference type="PROSITE" id="PS51022"/>
    </source>
</evidence>
<evidence type="ECO:0000256" key="4">
    <source>
        <dbReference type="ARBA" id="ARBA00022475"/>
    </source>
</evidence>
<dbReference type="STRING" id="28377.ENSACAP00000007633"/>
<keyword evidence="5" id="KW-0597">Phosphoprotein</keyword>
<dbReference type="Pfam" id="PF09045">
    <property type="entry name" value="L27_2"/>
    <property type="match status" value="1"/>
</dbReference>
<dbReference type="SMART" id="SM00569">
    <property type="entry name" value="L27"/>
    <property type="match status" value="1"/>
</dbReference>
<evidence type="ECO:0000256" key="1">
    <source>
        <dbReference type="ARBA" id="ARBA00004221"/>
    </source>
</evidence>
<dbReference type="CDD" id="cd06669">
    <property type="entry name" value="PDZ5_MUPP1-like"/>
    <property type="match status" value="1"/>
</dbReference>
<dbReference type="FunFam" id="2.30.42.10:FF:000125">
    <property type="entry name" value="PATJ, crumbs cell polarity complex component"/>
    <property type="match status" value="1"/>
</dbReference>
<dbReference type="InterPro" id="IPR004172">
    <property type="entry name" value="L27_dom"/>
</dbReference>
<comment type="subcellular location">
    <subcellularLocation>
        <location evidence="1">Apical cell membrane</location>
    </subcellularLocation>
    <subcellularLocation>
        <location evidence="2">Cell junction</location>
        <location evidence="2">Tight junction</location>
    </subcellularLocation>
</comment>
<sequence length="1680" mass="183811">MPENPVADKQQVLQILEHLLMKLHERGDTSHSENLAFLYNTLKNPLFNHMLTLQQSIKQLKEQLTYLPPNRSVDFDFTRRGLLVFDADRQSLANGNRYMTSNDNNQLALGIPKLGMNDFNMIIQTMAKGRQIEYINIEKPFSGGLGFSVIALKNQSVGESGIFVKEVQPGSIAARDQRLKEKDQILAINHTPLDQNISHQQAITLLQQAMGSLHLVVARELAQRSSETSATLSSANLPPMISWGHIEDVELINDGSGLGFGIVGGKSIGVVVRTIVPGGLADKDGRLRTGDHILEIGATNVQGMTSEQVAQVLRNCGNCVKMVVARDPSSEITVTPPTPAAQPVAAPTFFRDGQFDTVSIFVLYIFLTKKDGQSLGITIVGYSGVSDTVESSGIFVKNIIPGSAAEHSGQIRVNDKITAVDGINIQNYTNQEVVEALRKTGPVVHLTLLRKKPLYPAFTSQRGLDTGETLEPSENKLKSKWEKLLGPEFDVMVCYPYFTYITICFTLHTLLPIHTLRLGVELDTFEGHHYISSIAADGPIAQLGILQLEDELLEVNGVQLYGKSRREAVSFLKEVPPPFTLVCCRRLFDDGTESFVDEPTTVITSPPEPEVNFCKDVELALWSSELKVVALEKDLEMGLGFSILDYQDPLEPTKAAFVVSSLVPNGVAERGGELFPGDRLVFVNDVCLHNMTLGEAVEVLKSVPPGIVNLGICKPLGENKQPENASIVDTSSITRNSLSQEPINDFESSILLEAPKDFRDASFSKEEVVDEPILNLGRQFQLAQNEIDITKESWEMHEILKPVEHVSAEREMLVDEEYEVDEDYYGYMLLDTKEIAPTAETDFGTARQWAEEMEPVKSSSPVSLSAEKKWYSLYWQLKCISILFSELPEREEGEGEETPVFSHWGTPQIVEIFRDPHESLGISIVGGHTVIKRLKNGEELRGIFIKQVLEDSPAGRTKALKTGDKILEVSGVDLQNATHEEAVEAIKNAGNPIVFVIQSLSTLPRMHCVFISFLKKHLDVSFVSFLKKSGAPPPMKLPPPYKEPQKSSSEEIEEEDIYTEEKIRQRYADLPGELHILELDKDKNGLGLSLAGNKDRSRMSIFVVGISPDGPAGKDGRMRIGDELLEINNQILYGRSHQNASAIIKTAPSKVKLVFIRNDDAFNQMAVAPFPLPSSSQSSIEVRSFSFCNQLKQSKPSTVIPISLHDISLAPASFLPPPLADPATCSIIPGQEMVIEISKERSGLGLSIVGGKDTPLDAIVIHEVYEEGAAARDGRLWAGDQILEVNGIDLRNASHEEAITALRQTPQKVQLVVYRDEAHYKDEENLEIFYVELQRKMGRGLGLSIVGKRNGNGVFISDIVKGGAADLDGRLIQGDQILSVNGENVRHASQEMVATILKCAQGLVQLEIGRLRVGSWPSSRKTSQNSQINQHNVHSHFHPTLAPVISTLQNFVSTKRSSTDAFHKSSVGVDMNPRTVVITRGPNDALGISIAGGKGSPLGDIPIFIAMIQASGVAARTHKLKVGDRIVSINGHPLDGLSHADAVNLLKNAFGSIILQVVADTNISAIASQLESMTAGTNFTPPAEHHPEDPEAPLPKVLVLEKGSDGLGFSIVGGYGSPHGDLPIYVKTIFAKGAAADDGRLKRGDQILAVNGETLEGVTHEQAVAILKRQRGTVTLTVLS</sequence>
<evidence type="ECO:0000256" key="5">
    <source>
        <dbReference type="ARBA" id="ARBA00022553"/>
    </source>
</evidence>
<feature type="domain" description="PDZ" evidence="10">
    <location>
        <begin position="1597"/>
        <end position="1680"/>
    </location>
</feature>
<keyword evidence="8" id="KW-0472">Membrane</keyword>
<dbReference type="InterPro" id="IPR001478">
    <property type="entry name" value="PDZ"/>
</dbReference>
<dbReference type="InterPro" id="IPR036034">
    <property type="entry name" value="PDZ_sf"/>
</dbReference>
<evidence type="ECO:0000256" key="6">
    <source>
        <dbReference type="ARBA" id="ARBA00022737"/>
    </source>
</evidence>
<evidence type="ECO:0000259" key="10">
    <source>
        <dbReference type="PROSITE" id="PS50106"/>
    </source>
</evidence>
<evidence type="ECO:0000256" key="8">
    <source>
        <dbReference type="ARBA" id="ARBA00023136"/>
    </source>
</evidence>
<gene>
    <name evidence="12" type="primary">PATJ</name>
</gene>
<dbReference type="CDD" id="cd06791">
    <property type="entry name" value="PDZ3_MUPP1-like"/>
    <property type="match status" value="1"/>
</dbReference>
<keyword evidence="6" id="KW-0677">Repeat</keyword>
<dbReference type="CDD" id="cd06674">
    <property type="entry name" value="PDZ11_MUPP1-PDZ9_PATJ-like"/>
    <property type="match status" value="1"/>
</dbReference>
<dbReference type="PROSITE" id="PS51022">
    <property type="entry name" value="L27"/>
    <property type="match status" value="1"/>
</dbReference>
<keyword evidence="3" id="KW-0796">Tight junction</keyword>
<dbReference type="GeneTree" id="ENSGT00940000155136"/>
<feature type="domain" description="PDZ" evidence="10">
    <location>
        <begin position="628"/>
        <end position="707"/>
    </location>
</feature>
<dbReference type="PANTHER" id="PTHR19964:SF11">
    <property type="entry name" value="INAD-LIKE PROTEIN"/>
    <property type="match status" value="1"/>
</dbReference>
<protein>
    <submittedName>
        <fullName evidence="12">PATJ crumbs cell polarity complex component</fullName>
    </submittedName>
</protein>
<dbReference type="CDD" id="cd06673">
    <property type="entry name" value="PDZ10_MUPP1-PDZ8_PATJ-like"/>
    <property type="match status" value="1"/>
</dbReference>
<feature type="domain" description="PDZ" evidence="10">
    <location>
        <begin position="1330"/>
        <end position="1412"/>
    </location>
</feature>
<reference evidence="12 13" key="1">
    <citation type="submission" date="2009-12" db="EMBL/GenBank/DDBJ databases">
        <title>The Genome Sequence of Anolis carolinensis (Green Anole Lizard).</title>
        <authorList>
            <consortium name="The Genome Sequencing Platform"/>
            <person name="Di Palma F."/>
            <person name="Alfoldi J."/>
            <person name="Heiman D."/>
            <person name="Young S."/>
            <person name="Grabherr M."/>
            <person name="Johnson J."/>
            <person name="Lander E.S."/>
            <person name="Lindblad-Toh K."/>
        </authorList>
    </citation>
    <scope>NUCLEOTIDE SEQUENCE [LARGE SCALE GENOMIC DNA]</scope>
    <source>
        <strain evidence="12 13">JBL SC #1</strain>
    </source>
</reference>
<dbReference type="Pfam" id="PF00595">
    <property type="entry name" value="PDZ"/>
    <property type="match status" value="10"/>
</dbReference>
<dbReference type="CDD" id="cd06672">
    <property type="entry name" value="PDZ8_MUPP1-PDZ7_PATJ-PDZ2_INAD-like"/>
    <property type="match status" value="1"/>
</dbReference>
<feature type="region of interest" description="Disordered" evidence="9">
    <location>
        <begin position="1033"/>
        <end position="1056"/>
    </location>
</feature>
<keyword evidence="13" id="KW-1185">Reference proteome</keyword>
<dbReference type="InterPro" id="IPR036892">
    <property type="entry name" value="L27_dom_sf"/>
</dbReference>
<dbReference type="CDD" id="cd06676">
    <property type="entry name" value="PDZ13_MUPP1-like"/>
    <property type="match status" value="1"/>
</dbReference>
<dbReference type="SMART" id="SM00228">
    <property type="entry name" value="PDZ"/>
    <property type="match status" value="11"/>
</dbReference>
<organism evidence="12 13">
    <name type="scientific">Anolis carolinensis</name>
    <name type="common">Green anole</name>
    <name type="synonym">American chameleon</name>
    <dbReference type="NCBI Taxonomy" id="28377"/>
    <lineage>
        <taxon>Eukaryota</taxon>
        <taxon>Metazoa</taxon>
        <taxon>Chordata</taxon>
        <taxon>Craniata</taxon>
        <taxon>Vertebrata</taxon>
        <taxon>Euteleostomi</taxon>
        <taxon>Lepidosauria</taxon>
        <taxon>Squamata</taxon>
        <taxon>Bifurcata</taxon>
        <taxon>Unidentata</taxon>
        <taxon>Episquamata</taxon>
        <taxon>Toxicofera</taxon>
        <taxon>Iguania</taxon>
        <taxon>Dactyloidae</taxon>
        <taxon>Anolis</taxon>
    </lineage>
</organism>
<dbReference type="eggNOG" id="KOG3528">
    <property type="taxonomic scope" value="Eukaryota"/>
</dbReference>
<feature type="domain" description="PDZ" evidence="10">
    <location>
        <begin position="134"/>
        <end position="221"/>
    </location>
</feature>
<dbReference type="SUPFAM" id="SSF101288">
    <property type="entry name" value="L27 domain"/>
    <property type="match status" value="1"/>
</dbReference>
<evidence type="ECO:0000256" key="3">
    <source>
        <dbReference type="ARBA" id="ARBA00022427"/>
    </source>
</evidence>
<dbReference type="CDD" id="cd06689">
    <property type="entry name" value="PDZ1_MUPP1-like"/>
    <property type="match status" value="1"/>
</dbReference>
<keyword evidence="7" id="KW-0965">Cell junction</keyword>
<dbReference type="FunFam" id="2.30.42.10:FF:000038">
    <property type="entry name" value="Multiple PDZ domain protein isoform X1"/>
    <property type="match status" value="1"/>
</dbReference>
<reference evidence="12" key="3">
    <citation type="submission" date="2025-09" db="UniProtKB">
        <authorList>
            <consortium name="Ensembl"/>
        </authorList>
    </citation>
    <scope>IDENTIFICATION</scope>
</reference>
<feature type="compositionally biased region" description="Pro residues" evidence="9">
    <location>
        <begin position="1033"/>
        <end position="1042"/>
    </location>
</feature>
<accession>G1KH21</accession>
<dbReference type="GO" id="GO:0016324">
    <property type="term" value="C:apical plasma membrane"/>
    <property type="evidence" value="ECO:0007669"/>
    <property type="project" value="UniProtKB-SubCell"/>
</dbReference>
<dbReference type="GO" id="GO:0005923">
    <property type="term" value="C:bicellular tight junction"/>
    <property type="evidence" value="ECO:0007669"/>
    <property type="project" value="UniProtKB-SubCell"/>
</dbReference>
<dbReference type="Gene3D" id="1.10.287.650">
    <property type="entry name" value="L27 domain"/>
    <property type="match status" value="1"/>
</dbReference>
<feature type="domain" description="PDZ" evidence="10">
    <location>
        <begin position="1475"/>
        <end position="1561"/>
    </location>
</feature>
<dbReference type="Ensembl" id="ENSACAT00000007796.4">
    <property type="protein sequence ID" value="ENSACAP00000007633.4"/>
    <property type="gene ID" value="ENSACAG00000007792.4"/>
</dbReference>
<dbReference type="Gene3D" id="2.30.42.10">
    <property type="match status" value="11"/>
</dbReference>
<dbReference type="HOGENOM" id="CLU_002378_0_0_1"/>
<feature type="domain" description="PDZ" evidence="10">
    <location>
        <begin position="1234"/>
        <end position="1317"/>
    </location>
</feature>
<reference evidence="12" key="2">
    <citation type="submission" date="2025-08" db="UniProtKB">
        <authorList>
            <consortium name="Ensembl"/>
        </authorList>
    </citation>
    <scope>IDENTIFICATION</scope>
</reference>
<feature type="domain" description="PDZ" evidence="10">
    <location>
        <begin position="248"/>
        <end position="328"/>
    </location>
</feature>
<dbReference type="InterPro" id="IPR015132">
    <property type="entry name" value="L27_2"/>
</dbReference>
<evidence type="ECO:0000256" key="2">
    <source>
        <dbReference type="ARBA" id="ARBA00004435"/>
    </source>
</evidence>
<dbReference type="FunFam" id="2.30.42.10:FF:000110">
    <property type="entry name" value="multiple PDZ domain protein isoform X2"/>
    <property type="match status" value="1"/>
</dbReference>
<dbReference type="CDD" id="cd06671">
    <property type="entry name" value="PDZ7_MUPP1-PD6_PATJ-like"/>
    <property type="match status" value="1"/>
</dbReference>
<evidence type="ECO:0000256" key="9">
    <source>
        <dbReference type="SAM" id="MobiDB-lite"/>
    </source>
</evidence>
<feature type="domain" description="PDZ" evidence="10">
    <location>
        <begin position="364"/>
        <end position="452"/>
    </location>
</feature>
<dbReference type="InterPro" id="IPR051342">
    <property type="entry name" value="PDZ_scaffold"/>
</dbReference>
<evidence type="ECO:0000313" key="13">
    <source>
        <dbReference type="Proteomes" id="UP000001646"/>
    </source>
</evidence>
<name>G1KH21_ANOCA</name>
<dbReference type="FunFam" id="2.30.42.10:FF:000051">
    <property type="entry name" value="Multiple PDZ domain protein isoform X1"/>
    <property type="match status" value="1"/>
</dbReference>
<dbReference type="CDD" id="cd06675">
    <property type="entry name" value="PDZ12_MUPP1-like"/>
    <property type="match status" value="1"/>
</dbReference>
<evidence type="ECO:0000313" key="12">
    <source>
        <dbReference type="Ensembl" id="ENSACAP00000007633.4"/>
    </source>
</evidence>
<dbReference type="FunFam" id="2.30.42.10:FF:000058">
    <property type="entry name" value="multiple PDZ domain protein isoform X1"/>
    <property type="match status" value="1"/>
</dbReference>
<feature type="domain" description="L27" evidence="11">
    <location>
        <begin position="5"/>
        <end position="65"/>
    </location>
</feature>
<dbReference type="FunFam" id="2.30.42.10:FF:000070">
    <property type="entry name" value="Multiple PDZ domain protein"/>
    <property type="match status" value="1"/>
</dbReference>
<dbReference type="PROSITE" id="PS50106">
    <property type="entry name" value="PDZ"/>
    <property type="match status" value="11"/>
</dbReference>
<feature type="domain" description="PDZ" evidence="10">
    <location>
        <begin position="909"/>
        <end position="1001"/>
    </location>
</feature>
<keyword evidence="4" id="KW-1003">Cell membrane</keyword>
<proteinExistence type="predicted"/>
<dbReference type="PANTHER" id="PTHR19964">
    <property type="entry name" value="MULTIPLE PDZ DOMAIN PROTEIN"/>
    <property type="match status" value="1"/>
</dbReference>
<dbReference type="Proteomes" id="UP000001646">
    <property type="component" value="Chromosome 4"/>
</dbReference>
<dbReference type="SUPFAM" id="SSF50156">
    <property type="entry name" value="PDZ domain-like"/>
    <property type="match status" value="11"/>
</dbReference>
<dbReference type="Bgee" id="ENSACAG00000007792">
    <property type="expression patterns" value="Expressed in brain and 12 other cell types or tissues"/>
</dbReference>
<dbReference type="CDD" id="cd06667">
    <property type="entry name" value="PDZ2_MUPP1-like"/>
    <property type="match status" value="1"/>
</dbReference>
<feature type="domain" description="PDZ" evidence="10">
    <location>
        <begin position="1076"/>
        <end position="1159"/>
    </location>
</feature>
<feature type="domain" description="PDZ" evidence="10">
    <location>
        <begin position="518"/>
        <end position="587"/>
    </location>
</feature>